<proteinExistence type="predicted"/>
<dbReference type="AlphaFoldDB" id="A0A8S9I7X1"/>
<reference evidence="1" key="1">
    <citation type="submission" date="2019-12" db="EMBL/GenBank/DDBJ databases">
        <title>Genome sequencing and annotation of Brassica cretica.</title>
        <authorList>
            <person name="Studholme D.J."/>
            <person name="Sarris P.F."/>
        </authorList>
    </citation>
    <scope>NUCLEOTIDE SEQUENCE</scope>
    <source>
        <strain evidence="1">PFS-001/15</strain>
        <tissue evidence="1">Leaf</tissue>
    </source>
</reference>
<dbReference type="EMBL" id="QGKW02001911">
    <property type="protein sequence ID" value="KAF2565543.1"/>
    <property type="molecule type" value="Genomic_DNA"/>
</dbReference>
<evidence type="ECO:0000313" key="2">
    <source>
        <dbReference type="Proteomes" id="UP000712281"/>
    </source>
</evidence>
<sequence length="73" mass="8641">MFLITFEVRDPYDGLIKPFQARVRHLKHTFTEHVFCRPKPNAGVEYYGTAKTDFEKDTKKQRSFTMLRVVSSE</sequence>
<name>A0A8S9I7X1_BRACR</name>
<evidence type="ECO:0000313" key="1">
    <source>
        <dbReference type="EMBL" id="KAF2565543.1"/>
    </source>
</evidence>
<organism evidence="1 2">
    <name type="scientific">Brassica cretica</name>
    <name type="common">Mustard</name>
    <dbReference type="NCBI Taxonomy" id="69181"/>
    <lineage>
        <taxon>Eukaryota</taxon>
        <taxon>Viridiplantae</taxon>
        <taxon>Streptophyta</taxon>
        <taxon>Embryophyta</taxon>
        <taxon>Tracheophyta</taxon>
        <taxon>Spermatophyta</taxon>
        <taxon>Magnoliopsida</taxon>
        <taxon>eudicotyledons</taxon>
        <taxon>Gunneridae</taxon>
        <taxon>Pentapetalae</taxon>
        <taxon>rosids</taxon>
        <taxon>malvids</taxon>
        <taxon>Brassicales</taxon>
        <taxon>Brassicaceae</taxon>
        <taxon>Brassiceae</taxon>
        <taxon>Brassica</taxon>
    </lineage>
</organism>
<accession>A0A8S9I7X1</accession>
<comment type="caution">
    <text evidence="1">The sequence shown here is derived from an EMBL/GenBank/DDBJ whole genome shotgun (WGS) entry which is preliminary data.</text>
</comment>
<dbReference type="Proteomes" id="UP000712281">
    <property type="component" value="Unassembled WGS sequence"/>
</dbReference>
<gene>
    <name evidence="1" type="ORF">F2Q68_00024428</name>
</gene>
<protein>
    <submittedName>
        <fullName evidence="1">Uncharacterized protein</fullName>
    </submittedName>
</protein>